<reference evidence="2 3" key="1">
    <citation type="submission" date="2017-12" db="EMBL/GenBank/DDBJ databases">
        <authorList>
            <consortium name="DOE Joint Genome Institute"/>
            <person name="Haridas S."/>
            <person name="Kjaerbolling I."/>
            <person name="Vesth T.C."/>
            <person name="Frisvad J.C."/>
            <person name="Nybo J.L."/>
            <person name="Theobald S."/>
            <person name="Kuo A."/>
            <person name="Bowyer P."/>
            <person name="Matsuda Y."/>
            <person name="Mondo S."/>
            <person name="Lyhne E.K."/>
            <person name="Kogle M.E."/>
            <person name="Clum A."/>
            <person name="Lipzen A."/>
            <person name="Salamov A."/>
            <person name="Ngan C.Y."/>
            <person name="Daum C."/>
            <person name="Chiniquy J."/>
            <person name="Barry K."/>
            <person name="LaButti K."/>
            <person name="Simmons B.A."/>
            <person name="Magnuson J.K."/>
            <person name="Mortensen U.H."/>
            <person name="Larsen T.O."/>
            <person name="Grigoriev I.V."/>
            <person name="Baker S.E."/>
            <person name="Andersen M.R."/>
            <person name="Nordberg H.P."/>
            <person name="Cantor M.N."/>
            <person name="Hua S.X."/>
        </authorList>
    </citation>
    <scope>NUCLEOTIDE SEQUENCE [LARGE SCALE GENOMIC DNA]</scope>
    <source>
        <strain evidence="2 3">CBS 102.13</strain>
    </source>
</reference>
<organism evidence="2 3">
    <name type="scientific">Aspergillus candidus</name>
    <dbReference type="NCBI Taxonomy" id="41067"/>
    <lineage>
        <taxon>Eukaryota</taxon>
        <taxon>Fungi</taxon>
        <taxon>Dikarya</taxon>
        <taxon>Ascomycota</taxon>
        <taxon>Pezizomycotina</taxon>
        <taxon>Eurotiomycetes</taxon>
        <taxon>Eurotiomycetidae</taxon>
        <taxon>Eurotiales</taxon>
        <taxon>Aspergillaceae</taxon>
        <taxon>Aspergillus</taxon>
        <taxon>Aspergillus subgen. Circumdati</taxon>
    </lineage>
</organism>
<evidence type="ECO:0000313" key="3">
    <source>
        <dbReference type="Proteomes" id="UP000234585"/>
    </source>
</evidence>
<protein>
    <submittedName>
        <fullName evidence="2">Uncharacterized protein</fullName>
    </submittedName>
</protein>
<dbReference type="GeneID" id="36519139"/>
<dbReference type="EMBL" id="KZ559129">
    <property type="protein sequence ID" value="PLB39424.1"/>
    <property type="molecule type" value="Genomic_DNA"/>
</dbReference>
<dbReference type="RefSeq" id="XP_024673436.1">
    <property type="nucleotide sequence ID" value="XM_024811979.1"/>
</dbReference>
<dbReference type="Proteomes" id="UP000234585">
    <property type="component" value="Unassembled WGS sequence"/>
</dbReference>
<sequence>MVSVSLMPRPRCPPPSSTLLTFSSRTTEIFPFSIHTRSGKGGDVSRLTIHYTIQTNLFYPSPPALHTHIAPAYHVQPYPAPDTSQTTYLPRQRPSLTRPKLGGGVVRPASQPVSHQSHRGPRGWRAAGCQSVSGAVGLHASHLCGG</sequence>
<gene>
    <name evidence="2" type="ORF">BDW47DRAFT_103035</name>
</gene>
<keyword evidence="3" id="KW-1185">Reference proteome</keyword>
<feature type="region of interest" description="Disordered" evidence="1">
    <location>
        <begin position="82"/>
        <end position="126"/>
    </location>
</feature>
<dbReference type="AlphaFoldDB" id="A0A2I2FFM6"/>
<name>A0A2I2FFM6_ASPCN</name>
<evidence type="ECO:0000256" key="1">
    <source>
        <dbReference type="SAM" id="MobiDB-lite"/>
    </source>
</evidence>
<proteinExistence type="predicted"/>
<evidence type="ECO:0000313" key="2">
    <source>
        <dbReference type="EMBL" id="PLB39424.1"/>
    </source>
</evidence>
<accession>A0A2I2FFM6</accession>